<feature type="domain" description="Mannitol dehydrogenase C-terminal" evidence="4">
    <location>
        <begin position="233"/>
        <end position="334"/>
    </location>
</feature>
<feature type="domain" description="Mannitol dehydrogenase N-terminal" evidence="3">
    <location>
        <begin position="6"/>
        <end position="215"/>
    </location>
</feature>
<evidence type="ECO:0000259" key="3">
    <source>
        <dbReference type="Pfam" id="PF01232"/>
    </source>
</evidence>
<dbReference type="Proteomes" id="UP001595547">
    <property type="component" value="Unassembled WGS sequence"/>
</dbReference>
<name>A0ABV7IXZ1_9RHOB</name>
<evidence type="ECO:0000259" key="4">
    <source>
        <dbReference type="Pfam" id="PF08125"/>
    </source>
</evidence>
<evidence type="ECO:0000313" key="5">
    <source>
        <dbReference type="EMBL" id="MFC3181385.1"/>
    </source>
</evidence>
<dbReference type="RefSeq" id="WP_380072992.1">
    <property type="nucleotide sequence ID" value="NZ_JBHRTO010000001.1"/>
</dbReference>
<dbReference type="InterPro" id="IPR023027">
    <property type="entry name" value="Mannitol_DH_CS"/>
</dbReference>
<gene>
    <name evidence="5" type="ORF">ACFOGH_10335</name>
</gene>
<dbReference type="InterPro" id="IPR013118">
    <property type="entry name" value="Mannitol_DH_C"/>
</dbReference>
<dbReference type="InterPro" id="IPR008927">
    <property type="entry name" value="6-PGluconate_DH-like_C_sf"/>
</dbReference>
<protein>
    <submittedName>
        <fullName evidence="5">Mannitol dehydrogenase family protein</fullName>
    </submittedName>
</protein>
<keyword evidence="1" id="KW-0560">Oxidoreductase</keyword>
<proteinExistence type="predicted"/>
<evidence type="ECO:0000256" key="2">
    <source>
        <dbReference type="ARBA" id="ARBA00023027"/>
    </source>
</evidence>
<dbReference type="InterPro" id="IPR013131">
    <property type="entry name" value="Mannitol_DH_N"/>
</dbReference>
<dbReference type="EMBL" id="JBHRTO010000001">
    <property type="protein sequence ID" value="MFC3181385.1"/>
    <property type="molecule type" value="Genomic_DNA"/>
</dbReference>
<dbReference type="InterPro" id="IPR036291">
    <property type="entry name" value="NAD(P)-bd_dom_sf"/>
</dbReference>
<keyword evidence="2" id="KW-0520">NAD</keyword>
<dbReference type="PROSITE" id="PS00974">
    <property type="entry name" value="MANNITOL_DHGENASE"/>
    <property type="match status" value="1"/>
</dbReference>
<sequence length="357" mass="38806">MSTTPILQFGTSRFLQAHADLFLSEGEDALGRVTVVQSSGDAGRAARLAALAAPDGYEVRIEGIEHGQRVQRSQRVTSVARTLSTATDWDEICRIGAEAQIILSNTSEKGLVPMPSDGADRFDQSMSWPAKLTHLLQARHRQGGAPVQVMPTELIAQNGNALRARVLELANDASFAAWVASDVTFVNSLVDRIVSAPIEPAGAVAEPYALWAIQDCPGLITPVRHPAVKVVPDLGPIERRKLYILNLGHTWMISQWLTKGGADYVRELMAMPSWRAALESLYADEVLPVFAAAGDTLAAGYVTQTLDRFANPFLDHRLSDIAQNHAEKLQRRIGAFLDWGKTLGMQGRQPRLTAALG</sequence>
<organism evidence="5 6">
    <name type="scientific">Cypionkella sinensis</name>
    <dbReference type="NCBI Taxonomy" id="1756043"/>
    <lineage>
        <taxon>Bacteria</taxon>
        <taxon>Pseudomonadati</taxon>
        <taxon>Pseudomonadota</taxon>
        <taxon>Alphaproteobacteria</taxon>
        <taxon>Rhodobacterales</taxon>
        <taxon>Paracoccaceae</taxon>
        <taxon>Cypionkella</taxon>
    </lineage>
</organism>
<evidence type="ECO:0000256" key="1">
    <source>
        <dbReference type="ARBA" id="ARBA00023002"/>
    </source>
</evidence>
<keyword evidence="6" id="KW-1185">Reference proteome</keyword>
<dbReference type="SUPFAM" id="SSF48179">
    <property type="entry name" value="6-phosphogluconate dehydrogenase C-terminal domain-like"/>
    <property type="match status" value="1"/>
</dbReference>
<dbReference type="PANTHER" id="PTHR30524">
    <property type="entry name" value="MANNITOL-1-PHOSPHATE 5-DEHYDROGENASE"/>
    <property type="match status" value="1"/>
</dbReference>
<comment type="caution">
    <text evidence="5">The sequence shown here is derived from an EMBL/GenBank/DDBJ whole genome shotgun (WGS) entry which is preliminary data.</text>
</comment>
<dbReference type="PANTHER" id="PTHR30524:SF0">
    <property type="entry name" value="ALTRONATE OXIDOREDUCTASE-RELATED"/>
    <property type="match status" value="1"/>
</dbReference>
<evidence type="ECO:0000313" key="6">
    <source>
        <dbReference type="Proteomes" id="UP001595547"/>
    </source>
</evidence>
<dbReference type="Pfam" id="PF08125">
    <property type="entry name" value="Mannitol_dh_C"/>
    <property type="match status" value="1"/>
</dbReference>
<dbReference type="SUPFAM" id="SSF51735">
    <property type="entry name" value="NAD(P)-binding Rossmann-fold domains"/>
    <property type="match status" value="1"/>
</dbReference>
<dbReference type="Gene3D" id="1.10.1040.10">
    <property type="entry name" value="N-(1-d-carboxylethyl)-l-norvaline Dehydrogenase, domain 2"/>
    <property type="match status" value="1"/>
</dbReference>
<dbReference type="InterPro" id="IPR013328">
    <property type="entry name" value="6PGD_dom2"/>
</dbReference>
<reference evidence="6" key="1">
    <citation type="journal article" date="2019" name="Int. J. Syst. Evol. Microbiol.">
        <title>The Global Catalogue of Microorganisms (GCM) 10K type strain sequencing project: providing services to taxonomists for standard genome sequencing and annotation.</title>
        <authorList>
            <consortium name="The Broad Institute Genomics Platform"/>
            <consortium name="The Broad Institute Genome Sequencing Center for Infectious Disease"/>
            <person name="Wu L."/>
            <person name="Ma J."/>
        </authorList>
    </citation>
    <scope>NUCLEOTIDE SEQUENCE [LARGE SCALE GENOMIC DNA]</scope>
    <source>
        <strain evidence="6">KCTC 52039</strain>
    </source>
</reference>
<dbReference type="Pfam" id="PF01232">
    <property type="entry name" value="Mannitol_dh"/>
    <property type="match status" value="1"/>
</dbReference>
<dbReference type="Gene3D" id="3.40.50.720">
    <property type="entry name" value="NAD(P)-binding Rossmann-like Domain"/>
    <property type="match status" value="1"/>
</dbReference>
<accession>A0ABV7IXZ1</accession>